<accession>A0A0J6F486</accession>
<dbReference type="AlphaFoldDB" id="A0A0J6F486"/>
<gene>
    <name evidence="2" type="ORF">CPAG_00442</name>
</gene>
<evidence type="ECO:0000313" key="2">
    <source>
        <dbReference type="EMBL" id="KMM64090.1"/>
    </source>
</evidence>
<reference evidence="2 3" key="1">
    <citation type="submission" date="2007-06" db="EMBL/GenBank/DDBJ databases">
        <title>The Genome Sequence of Coccidioides posadasii RMSCC_3488.</title>
        <authorList>
            <consortium name="Coccidioides Genome Resources Consortium"/>
            <consortium name="The Broad Institute Genome Sequencing Platform"/>
            <person name="Henn M.R."/>
            <person name="Sykes S."/>
            <person name="Young S."/>
            <person name="Jaffe D."/>
            <person name="Berlin A."/>
            <person name="Alvarez P."/>
            <person name="Butler J."/>
            <person name="Gnerre S."/>
            <person name="Grabherr M."/>
            <person name="Mauceli E."/>
            <person name="Brockman W."/>
            <person name="Kodira C."/>
            <person name="Alvarado L."/>
            <person name="Zeng Q."/>
            <person name="Crawford M."/>
            <person name="Antoine C."/>
            <person name="Devon K."/>
            <person name="Galgiani J."/>
            <person name="Orsborn K."/>
            <person name="Lewis M.L."/>
            <person name="Nusbaum C."/>
            <person name="Galagan J."/>
            <person name="Birren B."/>
        </authorList>
    </citation>
    <scope>NUCLEOTIDE SEQUENCE [LARGE SCALE GENOMIC DNA]</scope>
    <source>
        <strain evidence="2 3">RMSCC 3488</strain>
    </source>
</reference>
<proteinExistence type="predicted"/>
<dbReference type="VEuPathDB" id="FungiDB:CPAG_00442"/>
<dbReference type="Proteomes" id="UP000054567">
    <property type="component" value="Unassembled WGS sequence"/>
</dbReference>
<reference evidence="3" key="2">
    <citation type="journal article" date="2009" name="Genome Res.">
        <title>Comparative genomic analyses of the human fungal pathogens Coccidioides and their relatives.</title>
        <authorList>
            <person name="Sharpton T.J."/>
            <person name="Stajich J.E."/>
            <person name="Rounsley S.D."/>
            <person name="Gardner M.J."/>
            <person name="Wortman J.R."/>
            <person name="Jordar V.S."/>
            <person name="Maiti R."/>
            <person name="Kodira C.D."/>
            <person name="Neafsey D.E."/>
            <person name="Zeng Q."/>
            <person name="Hung C.-Y."/>
            <person name="McMahan C."/>
            <person name="Muszewska A."/>
            <person name="Grynberg M."/>
            <person name="Mandel M.A."/>
            <person name="Kellner E.M."/>
            <person name="Barker B.M."/>
            <person name="Galgiani J.N."/>
            <person name="Orbach M.J."/>
            <person name="Kirkland T.N."/>
            <person name="Cole G.T."/>
            <person name="Henn M.R."/>
            <person name="Birren B.W."/>
            <person name="Taylor J.W."/>
        </authorList>
    </citation>
    <scope>NUCLEOTIDE SEQUENCE [LARGE SCALE GENOMIC DNA]</scope>
    <source>
        <strain evidence="3">RMSCC 3488</strain>
    </source>
</reference>
<feature type="region of interest" description="Disordered" evidence="1">
    <location>
        <begin position="1"/>
        <end position="24"/>
    </location>
</feature>
<reference evidence="3" key="3">
    <citation type="journal article" date="2010" name="Genome Res.">
        <title>Population genomic sequencing of Coccidioides fungi reveals recent hybridization and transposon control.</title>
        <authorList>
            <person name="Neafsey D.E."/>
            <person name="Barker B.M."/>
            <person name="Sharpton T.J."/>
            <person name="Stajich J.E."/>
            <person name="Park D.J."/>
            <person name="Whiston E."/>
            <person name="Hung C.-Y."/>
            <person name="McMahan C."/>
            <person name="White J."/>
            <person name="Sykes S."/>
            <person name="Heiman D."/>
            <person name="Young S."/>
            <person name="Zeng Q."/>
            <person name="Abouelleil A."/>
            <person name="Aftuck L."/>
            <person name="Bessette D."/>
            <person name="Brown A."/>
            <person name="FitzGerald M."/>
            <person name="Lui A."/>
            <person name="Macdonald J.P."/>
            <person name="Priest M."/>
            <person name="Orbach M.J."/>
            <person name="Galgiani J.N."/>
            <person name="Kirkland T.N."/>
            <person name="Cole G.T."/>
            <person name="Birren B.W."/>
            <person name="Henn M.R."/>
            <person name="Taylor J.W."/>
            <person name="Rounsley S.D."/>
        </authorList>
    </citation>
    <scope>NUCLEOTIDE SEQUENCE [LARGE SCALE GENOMIC DNA]</scope>
    <source>
        <strain evidence="3">RMSCC 3488</strain>
    </source>
</reference>
<dbReference type="EMBL" id="DS268109">
    <property type="protein sequence ID" value="KMM64090.1"/>
    <property type="molecule type" value="Genomic_DNA"/>
</dbReference>
<evidence type="ECO:0000313" key="3">
    <source>
        <dbReference type="Proteomes" id="UP000054567"/>
    </source>
</evidence>
<sequence length="81" mass="8545">MDRPGSRPGKASSTPTSRGNVEIISCWGKTRRRGLAPSGDTTRFDQIRGARSGVVLPGNLRLGTALAGRLKRVVGESAGIR</sequence>
<protein>
    <submittedName>
        <fullName evidence="2">Uncharacterized protein</fullName>
    </submittedName>
</protein>
<organism evidence="2 3">
    <name type="scientific">Coccidioides posadasii RMSCC 3488</name>
    <dbReference type="NCBI Taxonomy" id="454284"/>
    <lineage>
        <taxon>Eukaryota</taxon>
        <taxon>Fungi</taxon>
        <taxon>Dikarya</taxon>
        <taxon>Ascomycota</taxon>
        <taxon>Pezizomycotina</taxon>
        <taxon>Eurotiomycetes</taxon>
        <taxon>Eurotiomycetidae</taxon>
        <taxon>Onygenales</taxon>
        <taxon>Onygenaceae</taxon>
        <taxon>Coccidioides</taxon>
    </lineage>
</organism>
<name>A0A0J6F486_COCPO</name>
<evidence type="ECO:0000256" key="1">
    <source>
        <dbReference type="SAM" id="MobiDB-lite"/>
    </source>
</evidence>